<evidence type="ECO:0008006" key="4">
    <source>
        <dbReference type="Google" id="ProtNLM"/>
    </source>
</evidence>
<evidence type="ECO:0000313" key="2">
    <source>
        <dbReference type="EMBL" id="MFA1610203.1"/>
    </source>
</evidence>
<reference evidence="2 3" key="1">
    <citation type="submission" date="2024-08" db="EMBL/GenBank/DDBJ databases">
        <title>Halobellus sp. MBLA0158 whole genome sequence.</title>
        <authorList>
            <person name="Hwang C.Y."/>
            <person name="Cho E.-S."/>
            <person name="Seo M.-J."/>
        </authorList>
    </citation>
    <scope>NUCLEOTIDE SEQUENCE [LARGE SCALE GENOMIC DNA]</scope>
    <source>
        <strain evidence="2 3">MBLA0158</strain>
    </source>
</reference>
<feature type="region of interest" description="Disordered" evidence="1">
    <location>
        <begin position="1"/>
        <end position="159"/>
    </location>
</feature>
<dbReference type="InterPro" id="IPR055927">
    <property type="entry name" value="DUF7504"/>
</dbReference>
<name>A0ABD5MB22_9EURY</name>
<evidence type="ECO:0000313" key="3">
    <source>
        <dbReference type="Proteomes" id="UP001570511"/>
    </source>
</evidence>
<organism evidence="2 3">
    <name type="scientific">Halobellus rubicundus</name>
    <dbReference type="NCBI Taxonomy" id="2996466"/>
    <lineage>
        <taxon>Archaea</taxon>
        <taxon>Methanobacteriati</taxon>
        <taxon>Methanobacteriota</taxon>
        <taxon>Stenosarchaea group</taxon>
        <taxon>Halobacteria</taxon>
        <taxon>Halobacteriales</taxon>
        <taxon>Haloferacaceae</taxon>
        <taxon>Halobellus</taxon>
    </lineage>
</organism>
<dbReference type="AlphaFoldDB" id="A0ABD5MB22"/>
<comment type="caution">
    <text evidence="2">The sequence shown here is derived from an EMBL/GenBank/DDBJ whole genome shotgun (WGS) entry which is preliminary data.</text>
</comment>
<feature type="compositionally biased region" description="Acidic residues" evidence="1">
    <location>
        <begin position="37"/>
        <end position="51"/>
    </location>
</feature>
<dbReference type="RefSeq" id="WP_372387573.1">
    <property type="nucleotide sequence ID" value="NZ_JBGNYA010000001.1"/>
</dbReference>
<accession>A0ABD5MB22</accession>
<gene>
    <name evidence="2" type="ORF">OS889_04195</name>
</gene>
<proteinExistence type="predicted"/>
<feature type="compositionally biased region" description="Basic and acidic residues" evidence="1">
    <location>
        <begin position="12"/>
        <end position="30"/>
    </location>
</feature>
<feature type="compositionally biased region" description="Basic and acidic residues" evidence="1">
    <location>
        <begin position="98"/>
        <end position="115"/>
    </location>
</feature>
<dbReference type="Pfam" id="PF24336">
    <property type="entry name" value="DUF7504"/>
    <property type="match status" value="1"/>
</dbReference>
<feature type="compositionally biased region" description="Basic and acidic residues" evidence="1">
    <location>
        <begin position="137"/>
        <end position="152"/>
    </location>
</feature>
<keyword evidence="3" id="KW-1185">Reference proteome</keyword>
<dbReference type="Proteomes" id="UP001570511">
    <property type="component" value="Unassembled WGS sequence"/>
</dbReference>
<sequence length="365" mass="38658">MNSDDGPGDDGGPERHSLADLVELLERERPLSPPSDAEPDPDLWVDPELEAATDPPHDDREPPDDDAESAQADALEADSADARSDPSEGPDPTAVPSDRSRDGRPSLGDLADRVSRLGGTAGRDGSESADASAGASRTERAERSEGSDRVDADFSAPSRGLGRETVRDLVGESPNVLLVGPESCTADQHLCTQFLAPAASEGDEVNLLLVTYGQSAAERAEAVAGDLAGLPERTAIVSLGGSDRARTTVSAPGSETTIPVKSVPNQGDLMKLGFAITKYLSEWESSSARTLVCFHSLTDALQAASDPRLVLRFLHVLQHQIEAADARAHFHLDPDAHPSQLILTFTSLFDTVLRFDRDGSVSLDQ</sequence>
<dbReference type="EMBL" id="JBGNYA010000001">
    <property type="protein sequence ID" value="MFA1610203.1"/>
    <property type="molecule type" value="Genomic_DNA"/>
</dbReference>
<evidence type="ECO:0000256" key="1">
    <source>
        <dbReference type="SAM" id="MobiDB-lite"/>
    </source>
</evidence>
<protein>
    <recommendedName>
        <fullName evidence="4">KaiC-like domain-containing protein</fullName>
    </recommendedName>
</protein>